<keyword evidence="2" id="KW-1185">Reference proteome</keyword>
<accession>A0ABV0S898</accession>
<dbReference type="EMBL" id="JAHRIN010069130">
    <property type="protein sequence ID" value="MEQ2215918.1"/>
    <property type="molecule type" value="Genomic_DNA"/>
</dbReference>
<dbReference type="Gene3D" id="1.25.40.850">
    <property type="match status" value="1"/>
</dbReference>
<protein>
    <submittedName>
        <fullName evidence="1">Vacuolar protein sorting-associated protein 33B</fullName>
    </submittedName>
</protein>
<evidence type="ECO:0000313" key="2">
    <source>
        <dbReference type="Proteomes" id="UP001434883"/>
    </source>
</evidence>
<organism evidence="1 2">
    <name type="scientific">Xenoophorus captivus</name>
    <dbReference type="NCBI Taxonomy" id="1517983"/>
    <lineage>
        <taxon>Eukaryota</taxon>
        <taxon>Metazoa</taxon>
        <taxon>Chordata</taxon>
        <taxon>Craniata</taxon>
        <taxon>Vertebrata</taxon>
        <taxon>Euteleostomi</taxon>
        <taxon>Actinopterygii</taxon>
        <taxon>Neopterygii</taxon>
        <taxon>Teleostei</taxon>
        <taxon>Neoteleostei</taxon>
        <taxon>Acanthomorphata</taxon>
        <taxon>Ovalentaria</taxon>
        <taxon>Atherinomorphae</taxon>
        <taxon>Cyprinodontiformes</taxon>
        <taxon>Goodeidae</taxon>
        <taxon>Xenoophorus</taxon>
    </lineage>
</organism>
<gene>
    <name evidence="1" type="primary">VPS33B</name>
    <name evidence="1" type="ORF">XENOCAPTIV_007888</name>
</gene>
<dbReference type="InterPro" id="IPR043155">
    <property type="entry name" value="VPS33_dom3b"/>
</dbReference>
<reference evidence="1 2" key="1">
    <citation type="submission" date="2021-06" db="EMBL/GenBank/DDBJ databases">
        <authorList>
            <person name="Palmer J.M."/>
        </authorList>
    </citation>
    <scope>NUCLEOTIDE SEQUENCE [LARGE SCALE GENOMIC DNA]</scope>
    <source>
        <strain evidence="1 2">XC_2019</strain>
        <tissue evidence="1">Muscle</tissue>
    </source>
</reference>
<name>A0ABV0S898_9TELE</name>
<feature type="non-terminal residue" evidence="1">
    <location>
        <position position="87"/>
    </location>
</feature>
<evidence type="ECO:0000313" key="1">
    <source>
        <dbReference type="EMBL" id="MEQ2215918.1"/>
    </source>
</evidence>
<proteinExistence type="predicted"/>
<dbReference type="Proteomes" id="UP001434883">
    <property type="component" value="Unassembled WGS sequence"/>
</dbReference>
<comment type="caution">
    <text evidence="1">The sequence shown here is derived from an EMBL/GenBank/DDBJ whole genome shotgun (WGS) entry which is preliminary data.</text>
</comment>
<sequence>LLEGFEIRECISFIEEHINRQVGFTCHSYGAEHLLTFSNLRQLGLLVEQQPGETLTVMESKVGKLVNDRTAGKTGSVQQIQIGRTYA</sequence>
<feature type="non-terminal residue" evidence="1">
    <location>
        <position position="1"/>
    </location>
</feature>